<dbReference type="Gramene" id="PGSC0003DMT400063951">
    <property type="protein sequence ID" value="PGSC0003DMT400063951"/>
    <property type="gene ID" value="PGSC0003DMG400024856"/>
</dbReference>
<dbReference type="PaxDb" id="4113-PGSC0003DMT400063951"/>
<dbReference type="Proteomes" id="UP000011115">
    <property type="component" value="Unassembled WGS sequence"/>
</dbReference>
<reference evidence="1" key="2">
    <citation type="submission" date="2015-06" db="UniProtKB">
        <authorList>
            <consortium name="EnsemblPlants"/>
        </authorList>
    </citation>
    <scope>IDENTIFICATION</scope>
    <source>
        <strain evidence="1">DM1-3 516 R44</strain>
    </source>
</reference>
<evidence type="ECO:0000313" key="2">
    <source>
        <dbReference type="Proteomes" id="UP000011115"/>
    </source>
</evidence>
<dbReference type="EnsemblPlants" id="PGSC0003DMT400063951">
    <property type="protein sequence ID" value="PGSC0003DMT400063951"/>
    <property type="gene ID" value="PGSC0003DMG400024856"/>
</dbReference>
<dbReference type="AlphaFoldDB" id="M1CBH9"/>
<organism evidence="1 2">
    <name type="scientific">Solanum tuberosum</name>
    <name type="common">Potato</name>
    <dbReference type="NCBI Taxonomy" id="4113"/>
    <lineage>
        <taxon>Eukaryota</taxon>
        <taxon>Viridiplantae</taxon>
        <taxon>Streptophyta</taxon>
        <taxon>Embryophyta</taxon>
        <taxon>Tracheophyta</taxon>
        <taxon>Spermatophyta</taxon>
        <taxon>Magnoliopsida</taxon>
        <taxon>eudicotyledons</taxon>
        <taxon>Gunneridae</taxon>
        <taxon>Pentapetalae</taxon>
        <taxon>asterids</taxon>
        <taxon>lamiids</taxon>
        <taxon>Solanales</taxon>
        <taxon>Solanaceae</taxon>
        <taxon>Solanoideae</taxon>
        <taxon>Solaneae</taxon>
        <taxon>Solanum</taxon>
    </lineage>
</organism>
<proteinExistence type="predicted"/>
<evidence type="ECO:0000313" key="1">
    <source>
        <dbReference type="EnsemblPlants" id="PGSC0003DMT400063951"/>
    </source>
</evidence>
<protein>
    <submittedName>
        <fullName evidence="1">Uncharacterized protein</fullName>
    </submittedName>
</protein>
<name>M1CBH9_SOLTU</name>
<keyword evidence="2" id="KW-1185">Reference proteome</keyword>
<reference evidence="2" key="1">
    <citation type="journal article" date="2011" name="Nature">
        <title>Genome sequence and analysis of the tuber crop potato.</title>
        <authorList>
            <consortium name="The Potato Genome Sequencing Consortium"/>
        </authorList>
    </citation>
    <scope>NUCLEOTIDE SEQUENCE [LARGE SCALE GENOMIC DNA]</scope>
    <source>
        <strain evidence="2">cv. DM1-3 516 R44</strain>
    </source>
</reference>
<accession>M1CBH9</accession>
<dbReference type="InParanoid" id="M1CBH9"/>
<sequence length="53" mass="5773">MEISRTRTPLGHPSSQKISALLRLESLLSAGAQIYIKKADVECSMNIRTTGAQ</sequence>
<dbReference type="HOGENOM" id="CLU_3072483_0_0_1"/>